<keyword evidence="5 6" id="KW-0472">Membrane</keyword>
<dbReference type="RefSeq" id="WP_153748786.1">
    <property type="nucleotide sequence ID" value="NZ_BAAADI010000011.1"/>
</dbReference>
<feature type="transmembrane region" description="Helical" evidence="6">
    <location>
        <begin position="207"/>
        <end position="226"/>
    </location>
</feature>
<dbReference type="AlphaFoldDB" id="A0A844BG25"/>
<evidence type="ECO:0000256" key="4">
    <source>
        <dbReference type="ARBA" id="ARBA00022989"/>
    </source>
</evidence>
<dbReference type="Proteomes" id="UP000466730">
    <property type="component" value="Unassembled WGS sequence"/>
</dbReference>
<gene>
    <name evidence="7" type="ORF">GH815_10830</name>
</gene>
<feature type="transmembrane region" description="Helical" evidence="6">
    <location>
        <begin position="302"/>
        <end position="335"/>
    </location>
</feature>
<evidence type="ECO:0000313" key="7">
    <source>
        <dbReference type="EMBL" id="MRH21488.1"/>
    </source>
</evidence>
<comment type="subcellular location">
    <subcellularLocation>
        <location evidence="1">Membrane</location>
        <topology evidence="1">Multi-pass membrane protein</topology>
    </subcellularLocation>
</comment>
<proteinExistence type="inferred from homology"/>
<feature type="transmembrane region" description="Helical" evidence="6">
    <location>
        <begin position="238"/>
        <end position="259"/>
    </location>
</feature>
<dbReference type="Pfam" id="PF01594">
    <property type="entry name" value="AI-2E_transport"/>
    <property type="match status" value="1"/>
</dbReference>
<keyword evidence="4 6" id="KW-1133">Transmembrane helix</keyword>
<dbReference type="EMBL" id="WJPO01000015">
    <property type="protein sequence ID" value="MRH21488.1"/>
    <property type="molecule type" value="Genomic_DNA"/>
</dbReference>
<dbReference type="PANTHER" id="PTHR21716:SF64">
    <property type="entry name" value="AI-2 TRANSPORT PROTEIN TQSA"/>
    <property type="match status" value="1"/>
</dbReference>
<evidence type="ECO:0000256" key="2">
    <source>
        <dbReference type="ARBA" id="ARBA00009773"/>
    </source>
</evidence>
<dbReference type="PANTHER" id="PTHR21716">
    <property type="entry name" value="TRANSMEMBRANE PROTEIN"/>
    <property type="match status" value="1"/>
</dbReference>
<dbReference type="InterPro" id="IPR002549">
    <property type="entry name" value="AI-2E-like"/>
</dbReference>
<reference evidence="7 8" key="1">
    <citation type="submission" date="2019-11" db="EMBL/GenBank/DDBJ databases">
        <title>Draft Whole-Genome sequence of the marine photosynthetic bacterium Rhodovulum strictum DSM 11289.</title>
        <authorList>
            <person name="Kyndt J.A."/>
            <person name="Meyer T.E."/>
        </authorList>
    </citation>
    <scope>NUCLEOTIDE SEQUENCE [LARGE SCALE GENOMIC DNA]</scope>
    <source>
        <strain evidence="7 8">DSM 11289</strain>
    </source>
</reference>
<evidence type="ECO:0000256" key="6">
    <source>
        <dbReference type="SAM" id="Phobius"/>
    </source>
</evidence>
<name>A0A844BG25_9RHOB</name>
<keyword evidence="8" id="KW-1185">Reference proteome</keyword>
<comment type="caution">
    <text evidence="7">The sequence shown here is derived from an EMBL/GenBank/DDBJ whole genome shotgun (WGS) entry which is preliminary data.</text>
</comment>
<organism evidence="7 8">
    <name type="scientific">Rhodovulum strictum</name>
    <dbReference type="NCBI Taxonomy" id="58314"/>
    <lineage>
        <taxon>Bacteria</taxon>
        <taxon>Pseudomonadati</taxon>
        <taxon>Pseudomonadota</taxon>
        <taxon>Alphaproteobacteria</taxon>
        <taxon>Rhodobacterales</taxon>
        <taxon>Paracoccaceae</taxon>
        <taxon>Rhodovulum</taxon>
    </lineage>
</organism>
<dbReference type="GO" id="GO:0016020">
    <property type="term" value="C:membrane"/>
    <property type="evidence" value="ECO:0007669"/>
    <property type="project" value="UniProtKB-SubCell"/>
</dbReference>
<evidence type="ECO:0000256" key="5">
    <source>
        <dbReference type="ARBA" id="ARBA00023136"/>
    </source>
</evidence>
<sequence length="363" mass="38443">MALPVREQVTYWGIAAAVFLGLLWVLGDVIMPFIVGMAVAYFLDPVADRLERLGLSRAGATVAITAGAVVIFVAMALVVLPTLIQQAISLANTAPEIARHLHGFIIERVPALNDNASALSRTLAGIGDTVQARGVELLNGLITSLASVVNVVLLLVLVPVITFYLLLDWDRMVAQIDRLLPLDHAPVIRRLASEVDRTLAGFIRGQGTVCLILGIYYAAALSILGLKYGLVVGSVAGLISFIPYVGAIVGGALAIGLALFQFWGEWWFIAGAAAIFVLGQMIEGNVLTPKLVGSSVGLHPVWLIFALAVFGSIFGFVGMLVAVPVAAALGVLMRFGIAQYRESRLYRGLEALKDGSANDEDAA</sequence>
<protein>
    <submittedName>
        <fullName evidence="7">AI-2E family transporter</fullName>
    </submittedName>
</protein>
<feature type="transmembrane region" description="Helical" evidence="6">
    <location>
        <begin position="55"/>
        <end position="80"/>
    </location>
</feature>
<evidence type="ECO:0000313" key="8">
    <source>
        <dbReference type="Proteomes" id="UP000466730"/>
    </source>
</evidence>
<dbReference type="OrthoDB" id="5792512at2"/>
<keyword evidence="3 6" id="KW-0812">Transmembrane</keyword>
<evidence type="ECO:0000256" key="1">
    <source>
        <dbReference type="ARBA" id="ARBA00004141"/>
    </source>
</evidence>
<feature type="transmembrane region" description="Helical" evidence="6">
    <location>
        <begin position="145"/>
        <end position="167"/>
    </location>
</feature>
<feature type="transmembrane region" description="Helical" evidence="6">
    <location>
        <begin position="266"/>
        <end position="282"/>
    </location>
</feature>
<comment type="similarity">
    <text evidence="2">Belongs to the autoinducer-2 exporter (AI-2E) (TC 2.A.86) family.</text>
</comment>
<accession>A0A844BG25</accession>
<feature type="transmembrane region" description="Helical" evidence="6">
    <location>
        <begin position="12"/>
        <end position="43"/>
    </location>
</feature>
<evidence type="ECO:0000256" key="3">
    <source>
        <dbReference type="ARBA" id="ARBA00022692"/>
    </source>
</evidence>
<dbReference type="GO" id="GO:0055085">
    <property type="term" value="P:transmembrane transport"/>
    <property type="evidence" value="ECO:0007669"/>
    <property type="project" value="TreeGrafter"/>
</dbReference>